<evidence type="ECO:0000313" key="7">
    <source>
        <dbReference type="Proteomes" id="UP000694865"/>
    </source>
</evidence>
<sequence length="250" mass="28637">MSAFKAVPWEAVMKLFYGFGAGLAEFLHPPVVNDFAMFRDGVLQYPNNWQHFTMYTFFALSGLMDIISQKILERRAGMLESLFVTLAFGVEAHLLLNHRHGKSTLENTTHLLVTIATLGCATASAAEIWNPKVWLLRFIRTGCVLQQATWFIHMAYIIYKPVSGIPWPREDQHTVMFLTMAFCWHMLLNIVITGSTYGIVYACFGSRWRRQYRQVTSLEMVCTKPSDSKIDSNGYRDYVDDADKLLLEKS</sequence>
<evidence type="ECO:0000256" key="5">
    <source>
        <dbReference type="ARBA" id="ARBA00023136"/>
    </source>
</evidence>
<reference evidence="8" key="1">
    <citation type="submission" date="2025-08" db="UniProtKB">
        <authorList>
            <consortium name="RefSeq"/>
        </authorList>
    </citation>
    <scope>IDENTIFICATION</scope>
    <source>
        <tissue evidence="8">Testes</tissue>
    </source>
</reference>
<dbReference type="InterPro" id="IPR006904">
    <property type="entry name" value="DUF716"/>
</dbReference>
<keyword evidence="3 6" id="KW-0812">Transmembrane</keyword>
<proteinExistence type="inferred from homology"/>
<evidence type="ECO:0000256" key="4">
    <source>
        <dbReference type="ARBA" id="ARBA00022989"/>
    </source>
</evidence>
<gene>
    <name evidence="8" type="primary">LOC102801732</name>
</gene>
<protein>
    <submittedName>
        <fullName evidence="8">Transmembrane protein 45B-like</fullName>
    </submittedName>
</protein>
<dbReference type="PANTHER" id="PTHR16007:SF15">
    <property type="entry name" value="TRANSMEMBRANE PROTEIN 45B"/>
    <property type="match status" value="1"/>
</dbReference>
<name>A0ABM0MV17_SACKO</name>
<comment type="subcellular location">
    <subcellularLocation>
        <location evidence="1">Membrane</location>
        <topology evidence="1">Multi-pass membrane protein</topology>
    </subcellularLocation>
</comment>
<dbReference type="Pfam" id="PF04819">
    <property type="entry name" value="DUF716"/>
    <property type="match status" value="1"/>
</dbReference>
<evidence type="ECO:0000256" key="3">
    <source>
        <dbReference type="ARBA" id="ARBA00022692"/>
    </source>
</evidence>
<dbReference type="RefSeq" id="XP_006823858.1">
    <property type="nucleotide sequence ID" value="XM_006823795.1"/>
</dbReference>
<evidence type="ECO:0000256" key="6">
    <source>
        <dbReference type="SAM" id="Phobius"/>
    </source>
</evidence>
<evidence type="ECO:0000313" key="8">
    <source>
        <dbReference type="RefSeq" id="XP_006823858.1"/>
    </source>
</evidence>
<dbReference type="Proteomes" id="UP000694865">
    <property type="component" value="Unplaced"/>
</dbReference>
<comment type="similarity">
    <text evidence="2">Belongs to the TMEM45 family.</text>
</comment>
<organism evidence="7 8">
    <name type="scientific">Saccoglossus kowalevskii</name>
    <name type="common">Acorn worm</name>
    <dbReference type="NCBI Taxonomy" id="10224"/>
    <lineage>
        <taxon>Eukaryota</taxon>
        <taxon>Metazoa</taxon>
        <taxon>Hemichordata</taxon>
        <taxon>Enteropneusta</taxon>
        <taxon>Harrimaniidae</taxon>
        <taxon>Saccoglossus</taxon>
    </lineage>
</organism>
<feature type="transmembrane region" description="Helical" evidence="6">
    <location>
        <begin position="179"/>
        <end position="204"/>
    </location>
</feature>
<dbReference type="PANTHER" id="PTHR16007">
    <property type="entry name" value="EPIDIDYMAL MEMBRANE PROTEIN E9-RELATED"/>
    <property type="match status" value="1"/>
</dbReference>
<keyword evidence="7" id="KW-1185">Reference proteome</keyword>
<evidence type="ECO:0000256" key="1">
    <source>
        <dbReference type="ARBA" id="ARBA00004141"/>
    </source>
</evidence>
<keyword evidence="4 6" id="KW-1133">Transmembrane helix</keyword>
<dbReference type="GeneID" id="102801732"/>
<evidence type="ECO:0000256" key="2">
    <source>
        <dbReference type="ARBA" id="ARBA00006948"/>
    </source>
</evidence>
<accession>A0ABM0MV17</accession>
<keyword evidence="5 6" id="KW-0472">Membrane</keyword>
<dbReference type="InterPro" id="IPR042127">
    <property type="entry name" value="TMEM45"/>
</dbReference>